<dbReference type="Pfam" id="PF00196">
    <property type="entry name" value="GerE"/>
    <property type="match status" value="1"/>
</dbReference>
<dbReference type="InterPro" id="IPR016032">
    <property type="entry name" value="Sig_transdc_resp-reg_C-effctor"/>
</dbReference>
<reference evidence="3" key="1">
    <citation type="submission" date="2016-07" db="EMBL/GenBank/DDBJ databases">
        <title>Microvirga ossetica sp. nov. a new species of rhizobia isolated from root nodules of the legume species Vicia alpestris Steven originated from North Ossetia region in the Caucasus.</title>
        <authorList>
            <person name="Safronova V.I."/>
            <person name="Kuznetsova I.G."/>
            <person name="Sazanova A.L."/>
            <person name="Belimov A."/>
            <person name="Andronov E."/>
            <person name="Osledkin Y.S."/>
            <person name="Onishchuk O.P."/>
            <person name="Kurchak O.N."/>
            <person name="Shaposhnikov A.I."/>
            <person name="Willems A."/>
            <person name="Tikhonovich I.A."/>
        </authorList>
    </citation>
    <scope>NUCLEOTIDE SEQUENCE [LARGE SCALE GENOMIC DNA]</scope>
    <source>
        <strain evidence="3">V5/3M</strain>
    </source>
</reference>
<dbReference type="SUPFAM" id="SSF46894">
    <property type="entry name" value="C-terminal effector domain of the bipartite response regulators"/>
    <property type="match status" value="1"/>
</dbReference>
<dbReference type="AlphaFoldDB" id="A0A1B2ENX0"/>
<dbReference type="Gene3D" id="3.40.50.2300">
    <property type="match status" value="1"/>
</dbReference>
<dbReference type="SMART" id="SM00421">
    <property type="entry name" value="HTH_LUXR"/>
    <property type="match status" value="1"/>
</dbReference>
<dbReference type="PANTHER" id="PTHR43214">
    <property type="entry name" value="TWO-COMPONENT RESPONSE REGULATOR"/>
    <property type="match status" value="1"/>
</dbReference>
<gene>
    <name evidence="3" type="ORF">BB934_07495</name>
</gene>
<name>A0A1B2ENX0_9HYPH</name>
<dbReference type="PROSITE" id="PS50043">
    <property type="entry name" value="HTH_LUXR_2"/>
    <property type="match status" value="1"/>
</dbReference>
<protein>
    <recommendedName>
        <fullName evidence="2">HTH luxR-type domain-containing protein</fullName>
    </recommendedName>
</protein>
<dbReference type="InterPro" id="IPR000792">
    <property type="entry name" value="Tscrpt_reg_LuxR_C"/>
</dbReference>
<dbReference type="KEGG" id="moc:BB934_07495"/>
<keyword evidence="1" id="KW-0238">DNA-binding</keyword>
<dbReference type="PRINTS" id="PR00038">
    <property type="entry name" value="HTHLUXR"/>
</dbReference>
<sequence>MLRGSVFVVAEADAATNSRMIQDAAPEAALVIIEANHDTSRMLEAVRAAKQQSPEVRVVVLTNQFDLGFVRIGHEAGVDGFCEGASAPEILIKSLELVMLGETVVPSAIMHLLLSGMIQSPEQPFQNNAVAEPKISNLRECNLSVREAQILGCLMHGSSNKIIARDLDITEATIKVHVKAILRKVGASNRTQAAMWASQRLPRRGVPTPNV</sequence>
<dbReference type="PROSITE" id="PS00622">
    <property type="entry name" value="HTH_LUXR_1"/>
    <property type="match status" value="1"/>
</dbReference>
<evidence type="ECO:0000313" key="3">
    <source>
        <dbReference type="EMBL" id="ANY81649.1"/>
    </source>
</evidence>
<dbReference type="InterPro" id="IPR039420">
    <property type="entry name" value="WalR-like"/>
</dbReference>
<dbReference type="EMBL" id="CP016616">
    <property type="protein sequence ID" value="ANY81649.1"/>
    <property type="molecule type" value="Genomic_DNA"/>
</dbReference>
<evidence type="ECO:0000259" key="2">
    <source>
        <dbReference type="PROSITE" id="PS50043"/>
    </source>
</evidence>
<dbReference type="GO" id="GO:0006355">
    <property type="term" value="P:regulation of DNA-templated transcription"/>
    <property type="evidence" value="ECO:0007669"/>
    <property type="project" value="InterPro"/>
</dbReference>
<feature type="domain" description="HTH luxR-type" evidence="2">
    <location>
        <begin position="135"/>
        <end position="201"/>
    </location>
</feature>
<proteinExistence type="predicted"/>
<accession>A0A1B2ENX0</accession>
<dbReference type="PANTHER" id="PTHR43214:SF42">
    <property type="entry name" value="TRANSCRIPTIONAL REGULATORY PROTEIN DESR"/>
    <property type="match status" value="1"/>
</dbReference>
<evidence type="ECO:0000256" key="1">
    <source>
        <dbReference type="ARBA" id="ARBA00023125"/>
    </source>
</evidence>
<dbReference type="CDD" id="cd06170">
    <property type="entry name" value="LuxR_C_like"/>
    <property type="match status" value="1"/>
</dbReference>
<organism evidence="3">
    <name type="scientific">Microvirga ossetica</name>
    <dbReference type="NCBI Taxonomy" id="1882682"/>
    <lineage>
        <taxon>Bacteria</taxon>
        <taxon>Pseudomonadati</taxon>
        <taxon>Pseudomonadota</taxon>
        <taxon>Alphaproteobacteria</taxon>
        <taxon>Hyphomicrobiales</taxon>
        <taxon>Methylobacteriaceae</taxon>
        <taxon>Microvirga</taxon>
    </lineage>
</organism>
<dbReference type="GO" id="GO:0003677">
    <property type="term" value="F:DNA binding"/>
    <property type="evidence" value="ECO:0007669"/>
    <property type="project" value="UniProtKB-KW"/>
</dbReference>